<sequence length="404" mass="42831">MVRLAALPPGVDSRCPRCDAVLRRHRRSMVSTPLALAATSLLLCLVTVTTPFLTIRLLGRMRSSMVDSGAGAFVDDGLWMLAVLLVATVVLVPLARLGLRLVVLAGLTAAAPPVWLGRLLRWHQHLGAWSMLEVFLFGALVSYTRLADLAEVELGPAVYGLGAVVIAMVAADAAFEPQAAWDALEDRGVMARPAAARAEAPRHAPIGCHCCRRVAQAAPGTECARCGTPLHPRKPAAVSRAWALILAAFILYVPANVYPVMSVVTLGQGGPHTIMGGVVEFVHTGFWPLALIVFTASVAVPMLKLVGLSVMLLQMGRPASLAALRRRTKLYRVIEVLGRWSMIDVFVVAVLIALVRFGVLASITAGIGAACFGGVVILTMLAAESFDPRLMWDAAAASESETAA</sequence>
<dbReference type="PANTHER" id="PTHR30462:SF3">
    <property type="entry name" value="INTERMEMBRANE TRANSPORT PROTEIN PQIA"/>
    <property type="match status" value="1"/>
</dbReference>
<feature type="transmembrane region" description="Helical" evidence="7">
    <location>
        <begin position="78"/>
        <end position="95"/>
    </location>
</feature>
<dbReference type="AlphaFoldDB" id="A0A1V2H1T5"/>
<dbReference type="Pfam" id="PF04403">
    <property type="entry name" value="PqiA"/>
    <property type="match status" value="2"/>
</dbReference>
<keyword evidence="4 7" id="KW-0812">Transmembrane</keyword>
<evidence type="ECO:0000256" key="1">
    <source>
        <dbReference type="ARBA" id="ARBA00004533"/>
    </source>
</evidence>
<dbReference type="InterPro" id="IPR051800">
    <property type="entry name" value="PqiA-PqiB_transport"/>
</dbReference>
<accession>A0A1V2H1T5</accession>
<proteinExistence type="predicted"/>
<evidence type="ECO:0000313" key="9">
    <source>
        <dbReference type="Proteomes" id="UP000188879"/>
    </source>
</evidence>
<evidence type="ECO:0000256" key="5">
    <source>
        <dbReference type="ARBA" id="ARBA00022989"/>
    </source>
</evidence>
<keyword evidence="2" id="KW-1003">Cell membrane</keyword>
<evidence type="ECO:0000256" key="6">
    <source>
        <dbReference type="ARBA" id="ARBA00023136"/>
    </source>
</evidence>
<dbReference type="GO" id="GO:0005886">
    <property type="term" value="C:plasma membrane"/>
    <property type="evidence" value="ECO:0007669"/>
    <property type="project" value="UniProtKB-SubCell"/>
</dbReference>
<reference evidence="8 9" key="1">
    <citation type="submission" date="2016-10" db="EMBL/GenBank/DDBJ databases">
        <title>Draft Genome sequence of Roseomonas sp. strain M3.</title>
        <authorList>
            <person name="Subhash Y."/>
            <person name="Lee S."/>
        </authorList>
    </citation>
    <scope>NUCLEOTIDE SEQUENCE [LARGE SCALE GENOMIC DNA]</scope>
    <source>
        <strain evidence="8 9">M3</strain>
    </source>
</reference>
<feature type="transmembrane region" description="Helical" evidence="7">
    <location>
        <begin position="241"/>
        <end position="266"/>
    </location>
</feature>
<gene>
    <name evidence="8" type="ORF">BKE38_17545</name>
</gene>
<protein>
    <recommendedName>
        <fullName evidence="10">Paraquat-inducible membrane protein A</fullName>
    </recommendedName>
</protein>
<keyword evidence="3" id="KW-0997">Cell inner membrane</keyword>
<keyword evidence="9" id="KW-1185">Reference proteome</keyword>
<feature type="transmembrane region" description="Helical" evidence="7">
    <location>
        <begin position="363"/>
        <end position="383"/>
    </location>
</feature>
<feature type="transmembrane region" description="Helical" evidence="7">
    <location>
        <begin position="34"/>
        <end position="58"/>
    </location>
</feature>
<dbReference type="InterPro" id="IPR007498">
    <property type="entry name" value="PqiA-like"/>
</dbReference>
<evidence type="ECO:0008006" key="10">
    <source>
        <dbReference type="Google" id="ProtNLM"/>
    </source>
</evidence>
<comment type="caution">
    <text evidence="8">The sequence shown here is derived from an EMBL/GenBank/DDBJ whole genome shotgun (WGS) entry which is preliminary data.</text>
</comment>
<comment type="subcellular location">
    <subcellularLocation>
        <location evidence="1">Cell inner membrane</location>
    </subcellularLocation>
</comment>
<name>A0A1V2H1T5_9PROT</name>
<feature type="transmembrane region" description="Helical" evidence="7">
    <location>
        <begin position="286"/>
        <end position="315"/>
    </location>
</feature>
<evidence type="ECO:0000256" key="4">
    <source>
        <dbReference type="ARBA" id="ARBA00022692"/>
    </source>
</evidence>
<dbReference type="PANTHER" id="PTHR30462">
    <property type="entry name" value="INTERMEMBRANE TRANSPORT PROTEIN PQIB-RELATED"/>
    <property type="match status" value="1"/>
</dbReference>
<feature type="transmembrane region" description="Helical" evidence="7">
    <location>
        <begin position="336"/>
        <end position="357"/>
    </location>
</feature>
<evidence type="ECO:0000256" key="2">
    <source>
        <dbReference type="ARBA" id="ARBA00022475"/>
    </source>
</evidence>
<evidence type="ECO:0000313" key="8">
    <source>
        <dbReference type="EMBL" id="ONG50691.1"/>
    </source>
</evidence>
<dbReference type="EMBL" id="MLCO01000182">
    <property type="protein sequence ID" value="ONG50691.1"/>
    <property type="molecule type" value="Genomic_DNA"/>
</dbReference>
<dbReference type="Proteomes" id="UP000188879">
    <property type="component" value="Unassembled WGS sequence"/>
</dbReference>
<evidence type="ECO:0000256" key="3">
    <source>
        <dbReference type="ARBA" id="ARBA00022519"/>
    </source>
</evidence>
<keyword evidence="6 7" id="KW-0472">Membrane</keyword>
<organism evidence="8 9">
    <name type="scientific">Teichococcus deserti</name>
    <dbReference type="NCBI Taxonomy" id="1817963"/>
    <lineage>
        <taxon>Bacteria</taxon>
        <taxon>Pseudomonadati</taxon>
        <taxon>Pseudomonadota</taxon>
        <taxon>Alphaproteobacteria</taxon>
        <taxon>Acetobacterales</taxon>
        <taxon>Roseomonadaceae</taxon>
        <taxon>Roseomonas</taxon>
    </lineage>
</organism>
<keyword evidence="5 7" id="KW-1133">Transmembrane helix</keyword>
<evidence type="ECO:0000256" key="7">
    <source>
        <dbReference type="SAM" id="Phobius"/>
    </source>
</evidence>